<evidence type="ECO:0000313" key="2">
    <source>
        <dbReference type="Proteomes" id="UP000677244"/>
    </source>
</evidence>
<dbReference type="RefSeq" id="WP_209138782.1">
    <property type="nucleotide sequence ID" value="NZ_JAGHKO010000001.1"/>
</dbReference>
<sequence>MGEVELDKVSNKLIIHSVFFFYGEAATKDLSWQVANDIGKHWNEPQASIKIKSNWYTVQFEIDGIYEPDLDPKKVWKNRNPRYNFFRIEEFASGDISFVDGIGSNTGYFKLDNLIQSTTTAPHEYGHTLGLIHPVNLDIRGQGVPGIMYPRGTIVDPPFQYDPAARAGDNTKGGTMHPKYRKVLPSDIEDLNLNKLFYFRKKAVVGNFTNLYHEKQTP</sequence>
<gene>
    <name evidence="1" type="ORF">J7I42_10750</name>
</gene>
<name>A0ABS3YS51_9BACT</name>
<organism evidence="1 2">
    <name type="scientific">Niastella soli</name>
    <dbReference type="NCBI Taxonomy" id="2821487"/>
    <lineage>
        <taxon>Bacteria</taxon>
        <taxon>Pseudomonadati</taxon>
        <taxon>Bacteroidota</taxon>
        <taxon>Chitinophagia</taxon>
        <taxon>Chitinophagales</taxon>
        <taxon>Chitinophagaceae</taxon>
        <taxon>Niastella</taxon>
    </lineage>
</organism>
<evidence type="ECO:0000313" key="1">
    <source>
        <dbReference type="EMBL" id="MBO9200744.1"/>
    </source>
</evidence>
<keyword evidence="2" id="KW-1185">Reference proteome</keyword>
<protein>
    <recommendedName>
        <fullName evidence="3">Peptidase M10</fullName>
    </recommendedName>
</protein>
<dbReference type="SUPFAM" id="SSF55486">
    <property type="entry name" value="Metalloproteases ('zincins'), catalytic domain"/>
    <property type="match status" value="1"/>
</dbReference>
<proteinExistence type="predicted"/>
<dbReference type="Proteomes" id="UP000677244">
    <property type="component" value="Unassembled WGS sequence"/>
</dbReference>
<evidence type="ECO:0008006" key="3">
    <source>
        <dbReference type="Google" id="ProtNLM"/>
    </source>
</evidence>
<comment type="caution">
    <text evidence="1">The sequence shown here is derived from an EMBL/GenBank/DDBJ whole genome shotgun (WGS) entry which is preliminary data.</text>
</comment>
<reference evidence="1 2" key="1">
    <citation type="submission" date="2021-03" db="EMBL/GenBank/DDBJ databases">
        <title>Assistant Professor.</title>
        <authorList>
            <person name="Huq M.A."/>
        </authorList>
    </citation>
    <scope>NUCLEOTIDE SEQUENCE [LARGE SCALE GENOMIC DNA]</scope>
    <source>
        <strain evidence="1 2">MAH-29</strain>
    </source>
</reference>
<accession>A0ABS3YS51</accession>
<dbReference type="EMBL" id="JAGHKO010000001">
    <property type="protein sequence ID" value="MBO9200744.1"/>
    <property type="molecule type" value="Genomic_DNA"/>
</dbReference>